<gene>
    <name evidence="2" type="ORF">HNQ10_004352</name>
</gene>
<dbReference type="InterPro" id="IPR051677">
    <property type="entry name" value="AfsR-DnrI-RedD_regulator"/>
</dbReference>
<dbReference type="PANTHER" id="PTHR35807">
    <property type="entry name" value="TRANSCRIPTIONAL REGULATOR REDD-RELATED"/>
    <property type="match status" value="1"/>
</dbReference>
<organism evidence="2 3">
    <name type="scientific">Deinococcus metallilatus</name>
    <dbReference type="NCBI Taxonomy" id="1211322"/>
    <lineage>
        <taxon>Bacteria</taxon>
        <taxon>Thermotogati</taxon>
        <taxon>Deinococcota</taxon>
        <taxon>Deinococci</taxon>
        <taxon>Deinococcales</taxon>
        <taxon>Deinococcaceae</taxon>
        <taxon>Deinococcus</taxon>
    </lineage>
</organism>
<comment type="caution">
    <text evidence="2">The sequence shown here is derived from an EMBL/GenBank/DDBJ whole genome shotgun (WGS) entry which is preliminary data.</text>
</comment>
<dbReference type="RefSeq" id="WP_244944472.1">
    <property type="nucleotide sequence ID" value="NZ_BSUI01000006.1"/>
</dbReference>
<dbReference type="Gene3D" id="1.25.40.10">
    <property type="entry name" value="Tetratricopeptide repeat domain"/>
    <property type="match status" value="2"/>
</dbReference>
<dbReference type="Pfam" id="PF03704">
    <property type="entry name" value="BTAD"/>
    <property type="match status" value="1"/>
</dbReference>
<feature type="domain" description="Bacterial transcriptional activator" evidence="1">
    <location>
        <begin position="504"/>
        <end position="636"/>
    </location>
</feature>
<dbReference type="GO" id="GO:0003677">
    <property type="term" value="F:DNA binding"/>
    <property type="evidence" value="ECO:0007669"/>
    <property type="project" value="UniProtKB-KW"/>
</dbReference>
<protein>
    <submittedName>
        <fullName evidence="2">DNA-binding SARP family transcriptional activator/tetratricopeptide (TPR) repeat protein</fullName>
    </submittedName>
</protein>
<evidence type="ECO:0000313" key="2">
    <source>
        <dbReference type="EMBL" id="MBB5297479.1"/>
    </source>
</evidence>
<dbReference type="InterPro" id="IPR011990">
    <property type="entry name" value="TPR-like_helical_dom_sf"/>
</dbReference>
<dbReference type="SMART" id="SM01043">
    <property type="entry name" value="BTAD"/>
    <property type="match status" value="1"/>
</dbReference>
<proteinExistence type="predicted"/>
<sequence>MRHPIFQAILEGRYQDGLTLHAALEAPTGEDDRWAGYCLYALGQLLPAKELLLRAQAAGCLAAGLELALVLRYLGEEAEARRVLDAVPLDALDPLDRAYARWERGAAFLADGAPLPARDALEAAWRDLIPLGPDSATLRVSVAQLLGYAYAQLGREAPALHYLHIALRGAAGSKRVHALNTRAQVHLYAGRYPDAQRDLDEAAGLLTGEPISRAHHAYLCGLLARAQGQWSAALEAFSQAEGLARTTGESSAECLAALGRAAILTAKKDLHAAHAALRRADVLVTNPWQRALVTLRQGAWHAAQGEARAAALLTTARDAFRELGLLREPGWAEVHLAAFALPHNPEGARDALLRAVMERHALGSGAPLLPELRLLPQVTAFLASQAEDPALGVLLADRVSAAAGTPLRVDLVTLGGQKLLVDGQELRVGMRRTIELLAYLLCRGPASRDQILTALWPDDDPKRAANYFHQARHELGLHAPYLQIHHDRMAGVYRARCEGPELCWDVETIQRALNARGDDEVARAIHRYGGAFLPLAVSEWAREERDRLEWSVIRAGLELMGRWSAVGEYAKCAVLARRLLDISPCDEALVEYLVQATVQLEGRAAAQRVLLEATARAERELQVYPEWSARLARQLQHLN</sequence>
<dbReference type="InterPro" id="IPR036388">
    <property type="entry name" value="WH-like_DNA-bd_sf"/>
</dbReference>
<name>A0ABR6MZV5_9DEIO</name>
<reference evidence="2 3" key="1">
    <citation type="submission" date="2020-08" db="EMBL/GenBank/DDBJ databases">
        <title>Genomic Encyclopedia of Type Strains, Phase IV (KMG-IV): sequencing the most valuable type-strain genomes for metagenomic binning, comparative biology and taxonomic classification.</title>
        <authorList>
            <person name="Goeker M."/>
        </authorList>
    </citation>
    <scope>NUCLEOTIDE SEQUENCE [LARGE SCALE GENOMIC DNA]</scope>
    <source>
        <strain evidence="2 3">DSM 105434</strain>
    </source>
</reference>
<dbReference type="Gene3D" id="1.10.10.10">
    <property type="entry name" value="Winged helix-like DNA-binding domain superfamily/Winged helix DNA-binding domain"/>
    <property type="match status" value="1"/>
</dbReference>
<evidence type="ECO:0000259" key="1">
    <source>
        <dbReference type="SMART" id="SM01043"/>
    </source>
</evidence>
<evidence type="ECO:0000313" key="3">
    <source>
        <dbReference type="Proteomes" id="UP000536909"/>
    </source>
</evidence>
<dbReference type="EMBL" id="JACHFV010000028">
    <property type="protein sequence ID" value="MBB5297479.1"/>
    <property type="molecule type" value="Genomic_DNA"/>
</dbReference>
<keyword evidence="3" id="KW-1185">Reference proteome</keyword>
<dbReference type="SUPFAM" id="SSF81901">
    <property type="entry name" value="HCP-like"/>
    <property type="match status" value="1"/>
</dbReference>
<dbReference type="Proteomes" id="UP000536909">
    <property type="component" value="Unassembled WGS sequence"/>
</dbReference>
<accession>A0ABR6MZV5</accession>
<keyword evidence="2" id="KW-0238">DNA-binding</keyword>
<dbReference type="InterPro" id="IPR005158">
    <property type="entry name" value="BTAD"/>
</dbReference>